<dbReference type="GO" id="GO:0004519">
    <property type="term" value="F:endonuclease activity"/>
    <property type="evidence" value="ECO:0007669"/>
    <property type="project" value="UniProtKB-KW"/>
</dbReference>
<dbReference type="SUPFAM" id="SSF56672">
    <property type="entry name" value="DNA/RNA polymerases"/>
    <property type="match status" value="1"/>
</dbReference>
<evidence type="ECO:0000313" key="11">
    <source>
        <dbReference type="EMBL" id="OWZ01381.1"/>
    </source>
</evidence>
<proteinExistence type="predicted"/>
<feature type="compositionally biased region" description="Polar residues" evidence="9">
    <location>
        <begin position="837"/>
        <end position="849"/>
    </location>
</feature>
<organism evidence="11 12">
    <name type="scientific">Phytophthora megakarya</name>
    <dbReference type="NCBI Taxonomy" id="4795"/>
    <lineage>
        <taxon>Eukaryota</taxon>
        <taxon>Sar</taxon>
        <taxon>Stramenopiles</taxon>
        <taxon>Oomycota</taxon>
        <taxon>Peronosporomycetes</taxon>
        <taxon>Peronosporales</taxon>
        <taxon>Peronosporaceae</taxon>
        <taxon>Phytophthora</taxon>
    </lineage>
</organism>
<protein>
    <recommendedName>
        <fullName evidence="10">Reverse transcriptase RNase H-like domain-containing protein</fullName>
    </recommendedName>
</protein>
<dbReference type="EMBL" id="NBNE01006895">
    <property type="protein sequence ID" value="OWZ01381.1"/>
    <property type="molecule type" value="Genomic_DNA"/>
</dbReference>
<dbReference type="Gene3D" id="3.30.70.270">
    <property type="match status" value="3"/>
</dbReference>
<dbReference type="InterPro" id="IPR043502">
    <property type="entry name" value="DNA/RNA_pol_sf"/>
</dbReference>
<dbReference type="PANTHER" id="PTHR33064">
    <property type="entry name" value="POL PROTEIN"/>
    <property type="match status" value="1"/>
</dbReference>
<keyword evidence="12" id="KW-1185">Reference proteome</keyword>
<dbReference type="GO" id="GO:0003964">
    <property type="term" value="F:RNA-directed DNA polymerase activity"/>
    <property type="evidence" value="ECO:0007669"/>
    <property type="project" value="UniProtKB-KW"/>
</dbReference>
<name>A0A225V7B9_9STRA</name>
<comment type="caution">
    <text evidence="11">The sequence shown here is derived from an EMBL/GenBank/DDBJ whole genome shotgun (WGS) entry which is preliminary data.</text>
</comment>
<evidence type="ECO:0000256" key="6">
    <source>
        <dbReference type="ARBA" id="ARBA00022759"/>
    </source>
</evidence>
<evidence type="ECO:0000256" key="8">
    <source>
        <dbReference type="ARBA" id="ARBA00022918"/>
    </source>
</evidence>
<dbReference type="Gene3D" id="3.10.10.10">
    <property type="entry name" value="HIV Type 1 Reverse Transcriptase, subunit A, domain 1"/>
    <property type="match status" value="1"/>
</dbReference>
<evidence type="ECO:0000259" key="10">
    <source>
        <dbReference type="Pfam" id="PF17917"/>
    </source>
</evidence>
<evidence type="ECO:0000256" key="4">
    <source>
        <dbReference type="ARBA" id="ARBA00022722"/>
    </source>
</evidence>
<dbReference type="AlphaFoldDB" id="A0A225V7B9"/>
<accession>A0A225V7B9</accession>
<keyword evidence="6" id="KW-0255">Endonuclease</keyword>
<feature type="compositionally biased region" description="Basic and acidic residues" evidence="9">
    <location>
        <begin position="870"/>
        <end position="881"/>
    </location>
</feature>
<dbReference type="GO" id="GO:0003676">
    <property type="term" value="F:nucleic acid binding"/>
    <property type="evidence" value="ECO:0007669"/>
    <property type="project" value="InterPro"/>
</dbReference>
<keyword evidence="2" id="KW-0808">Transferase</keyword>
<feature type="region of interest" description="Disordered" evidence="9">
    <location>
        <begin position="821"/>
        <end position="881"/>
    </location>
</feature>
<dbReference type="GO" id="GO:0004190">
    <property type="term" value="F:aspartic-type endopeptidase activity"/>
    <property type="evidence" value="ECO:0007669"/>
    <property type="project" value="UniProtKB-KW"/>
</dbReference>
<dbReference type="CDD" id="cd01647">
    <property type="entry name" value="RT_LTR"/>
    <property type="match status" value="1"/>
</dbReference>
<evidence type="ECO:0000313" key="12">
    <source>
        <dbReference type="Proteomes" id="UP000198211"/>
    </source>
</evidence>
<evidence type="ECO:0000256" key="1">
    <source>
        <dbReference type="ARBA" id="ARBA00022670"/>
    </source>
</evidence>
<keyword evidence="3" id="KW-0548">Nucleotidyltransferase</keyword>
<feature type="domain" description="Reverse transcriptase RNase H-like" evidence="10">
    <location>
        <begin position="451"/>
        <end position="551"/>
    </location>
</feature>
<keyword evidence="4" id="KW-0540">Nuclease</keyword>
<evidence type="ECO:0000256" key="3">
    <source>
        <dbReference type="ARBA" id="ARBA00022695"/>
    </source>
</evidence>
<evidence type="ECO:0000256" key="9">
    <source>
        <dbReference type="SAM" id="MobiDB-lite"/>
    </source>
</evidence>
<dbReference type="InterPro" id="IPR041373">
    <property type="entry name" value="RT_RNaseH"/>
</dbReference>
<dbReference type="OrthoDB" id="124931at2759"/>
<keyword evidence="8" id="KW-0695">RNA-directed DNA polymerase</keyword>
<dbReference type="GO" id="GO:0006508">
    <property type="term" value="P:proteolysis"/>
    <property type="evidence" value="ECO:0007669"/>
    <property type="project" value="UniProtKB-KW"/>
</dbReference>
<dbReference type="SUPFAM" id="SSF53098">
    <property type="entry name" value="Ribonuclease H-like"/>
    <property type="match status" value="1"/>
</dbReference>
<gene>
    <name evidence="11" type="ORF">PHMEG_00027242</name>
</gene>
<dbReference type="InterPro" id="IPR043128">
    <property type="entry name" value="Rev_trsase/Diguanyl_cyclase"/>
</dbReference>
<keyword evidence="1" id="KW-0645">Protease</keyword>
<keyword evidence="7" id="KW-0378">Hydrolase</keyword>
<evidence type="ECO:0000256" key="7">
    <source>
        <dbReference type="ARBA" id="ARBA00022801"/>
    </source>
</evidence>
<dbReference type="Proteomes" id="UP000198211">
    <property type="component" value="Unassembled WGS sequence"/>
</dbReference>
<feature type="compositionally biased region" description="Acidic residues" evidence="9">
    <location>
        <begin position="821"/>
        <end position="834"/>
    </location>
</feature>
<dbReference type="InterPro" id="IPR051320">
    <property type="entry name" value="Viral_Replic_Matur_Polypro"/>
</dbReference>
<reference evidence="12" key="1">
    <citation type="submission" date="2017-03" db="EMBL/GenBank/DDBJ databases">
        <title>Phytopthora megakarya and P. palmivora, two closely related causual agents of cacao black pod achieved similar genome size and gene model numbers by different mechanisms.</title>
        <authorList>
            <person name="Ali S."/>
            <person name="Shao J."/>
            <person name="Larry D.J."/>
            <person name="Kronmiller B."/>
            <person name="Shen D."/>
            <person name="Strem M.D."/>
            <person name="Melnick R.L."/>
            <person name="Guiltinan M.J."/>
            <person name="Tyler B.M."/>
            <person name="Meinhardt L.W."/>
            <person name="Bailey B.A."/>
        </authorList>
    </citation>
    <scope>NUCLEOTIDE SEQUENCE [LARGE SCALE GENOMIC DNA]</scope>
    <source>
        <strain evidence="12">zdho120</strain>
    </source>
</reference>
<dbReference type="PANTHER" id="PTHR33064:SF37">
    <property type="entry name" value="RIBONUCLEASE H"/>
    <property type="match status" value="1"/>
</dbReference>
<keyword evidence="5" id="KW-0064">Aspartyl protease</keyword>
<dbReference type="InterPro" id="IPR036397">
    <property type="entry name" value="RNaseH_sf"/>
</dbReference>
<dbReference type="Gene3D" id="3.30.420.10">
    <property type="entry name" value="Ribonuclease H-like superfamily/Ribonuclease H"/>
    <property type="match status" value="1"/>
</dbReference>
<dbReference type="InterPro" id="IPR012337">
    <property type="entry name" value="RNaseH-like_sf"/>
</dbReference>
<evidence type="ECO:0000256" key="2">
    <source>
        <dbReference type="ARBA" id="ARBA00022679"/>
    </source>
</evidence>
<evidence type="ECO:0000256" key="5">
    <source>
        <dbReference type="ARBA" id="ARBA00022750"/>
    </source>
</evidence>
<dbReference type="Pfam" id="PF17917">
    <property type="entry name" value="RT_RNaseH"/>
    <property type="match status" value="1"/>
</dbReference>
<sequence length="881" mass="99382">MHFLSTEGRNEPSDDDYDEHEANYISLEDYGTSPSVTVLAYEGTNVNNPALTDEQQQRLVEMLKSHESIMISSDNALSPPAYGVVCDNDVNNHDPIKQPARRIQLKYLQKLYELLKALLKAGPIAFSDSPWSSPIVIVLKKNGQDILLDIDYKMVNTVTIIMEYVMPLVVDLLTELVSYLRFCSLGAASGFWAILMTMRARKVSAFVCALGHFECLCMSFGLKNASMIYQRMIDNALRGFAQPKGEWNHFTERMQEAETEAIYQRSNNSSNWKLTNSRTKFHADRESTLGLDPVLQLVYDPAADMFTTNEPDESTLIPVFQRRSFVDDICFGGATFDDCLNTLNELLSRFEECRISVSFAKSIFCQWKVDFLSHEISLKGIKADAEKMAAITELSFPKTKRGMQQFLGALNYYSRFFKPLQSSERRCISSKTNISKQKRKVTEAPILRHFDDKKEVHVMLYANERALSVTIMQMHDDKLHPVRFCGSVLKDAEMNYHSAEKEVLALLLLLKVCYTQLAGKTLHVYTRYSTLAWVHKSKSLFGRAVQFAVLLLKLLQSTITKFVDLNESLALVASPTKGSPSTRMDPSLLYAQLPHDYDGLVVSFDGSAKTETNGGYRSCSWIVWKLPEGHIVIAASAYLEVTTVNMAEYNGMNNGVLADLEHGAEHLVIVGNPAITRGDRMLEDSLVALLNRHRELTAKLKSVRYLHVVCEYNAAADSLAGEALESKVAKVVLNDHRKAELKELNRIQEMIYESSSKKTRVSLNISSKLRKEQQDKFFVSVQSGDIILQSKTFTNFVPRIAAMTRSQVRKKSKRVHFEDELEDSAVEVETEAEALTDNAQAEAQHSPNTDDIDPYKKNDTGGFQKHKMKNRDDQCSGHPEG</sequence>